<dbReference type="AlphaFoldDB" id="A0AB39VFP8"/>
<protein>
    <submittedName>
        <fullName evidence="2">GDP-mannose 4,6-dehydratase</fullName>
    </submittedName>
</protein>
<proteinExistence type="predicted"/>
<dbReference type="Gene3D" id="3.90.25.10">
    <property type="entry name" value="UDP-galactose 4-epimerase, domain 1"/>
    <property type="match status" value="1"/>
</dbReference>
<sequence>MKALITGVDGFVGKYLSEYLLEQGYEVYGTTISENYKNNKINVKKMNLLDTERINKIINDVKPDKIFHLAGQSAVGLSWEKPVLTVNINVNGTLNLLEAVRNHSKDSKILIIGSSDQYGPIKPEECPIKEGKVQNPQSPYGVSKKAQEEMCKLYVNAYNMNIIMVRAFNHIGAGQSKNFVVADFASKIAQIEKGSEPILKVGNLETFRDFTDVRDIVRGYTLLLEKGKIGEIYNIGSGKEVKVSEILKKLISMSKKEIKIEIDPNKFRPVDVPLVVCDNSKIKRDTGWEPEFLIDDTLEEVLEYWRSVIIERRE</sequence>
<name>A0AB39VFP8_9FUSO</name>
<dbReference type="InterPro" id="IPR016040">
    <property type="entry name" value="NAD(P)-bd_dom"/>
</dbReference>
<organism evidence="2">
    <name type="scientific">Leptotrichia rugosa</name>
    <dbReference type="NCBI Taxonomy" id="3239302"/>
    <lineage>
        <taxon>Bacteria</taxon>
        <taxon>Fusobacteriati</taxon>
        <taxon>Fusobacteriota</taxon>
        <taxon>Fusobacteriia</taxon>
        <taxon>Fusobacteriales</taxon>
        <taxon>Leptotrichiaceae</taxon>
        <taxon>Leptotrichia</taxon>
    </lineage>
</organism>
<dbReference type="Pfam" id="PF16363">
    <property type="entry name" value="GDP_Man_Dehyd"/>
    <property type="match status" value="1"/>
</dbReference>
<dbReference type="EMBL" id="CP165644">
    <property type="protein sequence ID" value="XDU66859.1"/>
    <property type="molecule type" value="Genomic_DNA"/>
</dbReference>
<reference evidence="2" key="1">
    <citation type="submission" date="2024-07" db="EMBL/GenBank/DDBJ databases">
        <authorList>
            <person name="Li X.-J."/>
            <person name="Wang X."/>
        </authorList>
    </citation>
    <scope>NUCLEOTIDE SEQUENCE</scope>
    <source>
        <strain evidence="2">HSP-334</strain>
    </source>
</reference>
<dbReference type="CDD" id="cd05260">
    <property type="entry name" value="GDP_MD_SDR_e"/>
    <property type="match status" value="1"/>
</dbReference>
<dbReference type="SUPFAM" id="SSF51735">
    <property type="entry name" value="NAD(P)-binding Rossmann-fold domains"/>
    <property type="match status" value="1"/>
</dbReference>
<dbReference type="PRINTS" id="PR01713">
    <property type="entry name" value="NUCEPIMERASE"/>
</dbReference>
<dbReference type="RefSeq" id="WP_369711111.1">
    <property type="nucleotide sequence ID" value="NZ_CP165644.1"/>
</dbReference>
<feature type="domain" description="NAD(P)-binding" evidence="1">
    <location>
        <begin position="4"/>
        <end position="300"/>
    </location>
</feature>
<dbReference type="KEGG" id="lrug:AB8B22_00175"/>
<dbReference type="InterPro" id="IPR036291">
    <property type="entry name" value="NAD(P)-bd_dom_sf"/>
</dbReference>
<gene>
    <name evidence="2" type="ORF">AB8B22_00175</name>
</gene>
<dbReference type="PANTHER" id="PTHR43000">
    <property type="entry name" value="DTDP-D-GLUCOSE 4,6-DEHYDRATASE-RELATED"/>
    <property type="match status" value="1"/>
</dbReference>
<dbReference type="Gene3D" id="3.40.50.720">
    <property type="entry name" value="NAD(P)-binding Rossmann-like Domain"/>
    <property type="match status" value="1"/>
</dbReference>
<evidence type="ECO:0000313" key="2">
    <source>
        <dbReference type="EMBL" id="XDU66859.1"/>
    </source>
</evidence>
<evidence type="ECO:0000259" key="1">
    <source>
        <dbReference type="Pfam" id="PF16363"/>
    </source>
</evidence>
<accession>A0AB39VFP8</accession>